<keyword evidence="5" id="KW-1185">Reference proteome</keyword>
<dbReference type="EMBL" id="JAWDIP010000003">
    <property type="protein sequence ID" value="MDY0394098.1"/>
    <property type="molecule type" value="Genomic_DNA"/>
</dbReference>
<comment type="caution">
    <text evidence="4">The sequence shown here is derived from an EMBL/GenBank/DDBJ whole genome shotgun (WGS) entry which is preliminary data.</text>
</comment>
<sequence>MYSARKKGATAAHVKVLDQGLTHWADMVADTTGSYLHDCPGAGAAGGIGGAFQVFFPSEMKRGIEVVQSYSRLDKHLKDADIVVTGEGRIDSQSLSGKTPMGVIEAAQKHGVPTVIIAGAVEEGITELIGDSIVSIHSIANRPMSVEESIANASDLLAFTAEQIIRTYFYQTKIHQGGLSD</sequence>
<comment type="similarity">
    <text evidence="1">Belongs to the glycerate kinase type-1 family.</text>
</comment>
<dbReference type="Pfam" id="PF02595">
    <property type="entry name" value="Gly_kinase"/>
    <property type="match status" value="1"/>
</dbReference>
<dbReference type="Gene3D" id="3.40.50.10350">
    <property type="entry name" value="Glycerate kinase, domain 1"/>
    <property type="match status" value="1"/>
</dbReference>
<reference evidence="4 5" key="1">
    <citation type="submission" date="2023-10" db="EMBL/GenBank/DDBJ databases">
        <title>Virgibacillus halophilus 5B73C genome.</title>
        <authorList>
            <person name="Miliotis G."/>
            <person name="Sengupta P."/>
            <person name="Hameed A."/>
            <person name="Chuvochina M."/>
            <person name="Mcdonagh F."/>
            <person name="Simpson A.C."/>
            <person name="Singh N.K."/>
            <person name="Rekha P.D."/>
            <person name="Raman K."/>
            <person name="Hugenholtz P."/>
            <person name="Venkateswaran K."/>
        </authorList>
    </citation>
    <scope>NUCLEOTIDE SEQUENCE [LARGE SCALE GENOMIC DNA]</scope>
    <source>
        <strain evidence="4 5">5B73C</strain>
    </source>
</reference>
<protein>
    <submittedName>
        <fullName evidence="4">Glycerate kinase</fullName>
    </submittedName>
</protein>
<dbReference type="Gene3D" id="3.90.1510.10">
    <property type="entry name" value="Glycerate kinase, domain 2"/>
    <property type="match status" value="1"/>
</dbReference>
<keyword evidence="2" id="KW-0808">Transferase</keyword>
<organism evidence="4 5">
    <name type="scientific">Tigheibacillus halophilus</name>
    <dbReference type="NCBI Taxonomy" id="361280"/>
    <lineage>
        <taxon>Bacteria</taxon>
        <taxon>Bacillati</taxon>
        <taxon>Bacillota</taxon>
        <taxon>Bacilli</taxon>
        <taxon>Bacillales</taxon>
        <taxon>Bacillaceae</taxon>
        <taxon>Tigheibacillus</taxon>
    </lineage>
</organism>
<dbReference type="PANTHER" id="PTHR21599">
    <property type="entry name" value="GLYCERATE KINASE"/>
    <property type="match status" value="1"/>
</dbReference>
<keyword evidence="3 4" id="KW-0418">Kinase</keyword>
<accession>A0ABU5C458</accession>
<proteinExistence type="inferred from homology"/>
<gene>
    <name evidence="4" type="ORF">RWE15_05910</name>
</gene>
<dbReference type="GO" id="GO:0016301">
    <property type="term" value="F:kinase activity"/>
    <property type="evidence" value="ECO:0007669"/>
    <property type="project" value="UniProtKB-KW"/>
</dbReference>
<dbReference type="InterPro" id="IPR036129">
    <property type="entry name" value="Glycerate_kinase_sf"/>
</dbReference>
<dbReference type="Proteomes" id="UP001281447">
    <property type="component" value="Unassembled WGS sequence"/>
</dbReference>
<evidence type="ECO:0000256" key="3">
    <source>
        <dbReference type="ARBA" id="ARBA00022777"/>
    </source>
</evidence>
<evidence type="ECO:0000256" key="2">
    <source>
        <dbReference type="ARBA" id="ARBA00022679"/>
    </source>
</evidence>
<dbReference type="InterPro" id="IPR018193">
    <property type="entry name" value="Glyc_kinase_flavodox-like_fold"/>
</dbReference>
<name>A0ABU5C458_9BACI</name>
<dbReference type="InterPro" id="IPR018197">
    <property type="entry name" value="Glycerate_kinase_RE-like"/>
</dbReference>
<evidence type="ECO:0000313" key="4">
    <source>
        <dbReference type="EMBL" id="MDY0394098.1"/>
    </source>
</evidence>
<dbReference type="InterPro" id="IPR004381">
    <property type="entry name" value="Glycerate_kinase"/>
</dbReference>
<evidence type="ECO:0000256" key="1">
    <source>
        <dbReference type="ARBA" id="ARBA00006284"/>
    </source>
</evidence>
<evidence type="ECO:0000313" key="5">
    <source>
        <dbReference type="Proteomes" id="UP001281447"/>
    </source>
</evidence>
<dbReference type="SUPFAM" id="SSF110738">
    <property type="entry name" value="Glycerate kinase I"/>
    <property type="match status" value="1"/>
</dbReference>
<dbReference type="PANTHER" id="PTHR21599:SF0">
    <property type="entry name" value="GLYCERATE KINASE"/>
    <property type="match status" value="1"/>
</dbReference>